<comment type="subcellular location">
    <subcellularLocation>
        <location evidence="7">Cell membrane</location>
        <topology evidence="7">Peripheral membrane protein</topology>
    </subcellularLocation>
    <subcellularLocation>
        <location evidence="1">Membrane</location>
    </subcellularLocation>
</comment>
<gene>
    <name evidence="7 8" type="primary">atpH</name>
    <name evidence="8" type="ORF">H8S64_08720</name>
</gene>
<dbReference type="NCBIfam" id="TIGR01145">
    <property type="entry name" value="ATP_synt_delta"/>
    <property type="match status" value="1"/>
</dbReference>
<dbReference type="Gene3D" id="1.10.520.20">
    <property type="entry name" value="N-terminal domain of the delta subunit of the F1F0-ATP synthase"/>
    <property type="match status" value="1"/>
</dbReference>
<dbReference type="RefSeq" id="WP_099292977.1">
    <property type="nucleotide sequence ID" value="NZ_JACOOH010000003.1"/>
</dbReference>
<dbReference type="InterPro" id="IPR020781">
    <property type="entry name" value="ATPase_OSCP/d_CS"/>
</dbReference>
<evidence type="ECO:0000256" key="6">
    <source>
        <dbReference type="ARBA" id="ARBA00023310"/>
    </source>
</evidence>
<evidence type="ECO:0000256" key="5">
    <source>
        <dbReference type="ARBA" id="ARBA00023136"/>
    </source>
</evidence>
<keyword evidence="7" id="KW-1003">Cell membrane</keyword>
<keyword evidence="2 7" id="KW-0813">Transport</keyword>
<dbReference type="PRINTS" id="PR00125">
    <property type="entry name" value="ATPASEDELTA"/>
</dbReference>
<evidence type="ECO:0000256" key="7">
    <source>
        <dbReference type="HAMAP-Rule" id="MF_01416"/>
    </source>
</evidence>
<evidence type="ECO:0000256" key="3">
    <source>
        <dbReference type="ARBA" id="ARBA00022781"/>
    </source>
</evidence>
<name>A0ABR7CZW6_9BACT</name>
<keyword evidence="4 7" id="KW-0406">Ion transport</keyword>
<evidence type="ECO:0000313" key="8">
    <source>
        <dbReference type="EMBL" id="MBC5621179.1"/>
    </source>
</evidence>
<evidence type="ECO:0000313" key="9">
    <source>
        <dbReference type="Proteomes" id="UP000646484"/>
    </source>
</evidence>
<keyword evidence="5 7" id="KW-0472">Membrane</keyword>
<evidence type="ECO:0000256" key="1">
    <source>
        <dbReference type="ARBA" id="ARBA00004370"/>
    </source>
</evidence>
<comment type="caution">
    <text evidence="8">The sequence shown here is derived from an EMBL/GenBank/DDBJ whole genome shotgun (WGS) entry which is preliminary data.</text>
</comment>
<reference evidence="8 9" key="1">
    <citation type="submission" date="2020-08" db="EMBL/GenBank/DDBJ databases">
        <title>Genome public.</title>
        <authorList>
            <person name="Liu C."/>
            <person name="Sun Q."/>
        </authorList>
    </citation>
    <scope>NUCLEOTIDE SEQUENCE [LARGE SCALE GENOMIC DNA]</scope>
    <source>
        <strain evidence="8 9">NSJ-56</strain>
    </source>
</reference>
<dbReference type="InterPro" id="IPR026015">
    <property type="entry name" value="ATP_synth_OSCP/delta_N_sf"/>
</dbReference>
<accession>A0ABR7CZW6</accession>
<dbReference type="InterPro" id="IPR000711">
    <property type="entry name" value="ATPase_OSCP/dsu"/>
</dbReference>
<dbReference type="HAMAP" id="MF_01416">
    <property type="entry name" value="ATP_synth_delta_bact"/>
    <property type="match status" value="1"/>
</dbReference>
<evidence type="ECO:0000256" key="2">
    <source>
        <dbReference type="ARBA" id="ARBA00022448"/>
    </source>
</evidence>
<comment type="similarity">
    <text evidence="7">Belongs to the ATPase delta chain family.</text>
</comment>
<keyword evidence="3 7" id="KW-0375">Hydrogen ion transport</keyword>
<sequence length="183" mass="20927">MDEGLIARRYAKALLRYSQELGAADLVYEKMKLFEINYIAHPDLQKALLNPLLSPGDKEMLLSTAIGIEPGEAYIKGIRLLIKNHREMYVRQICLMFQKLYREAYGIIRVKITTAVELSKEALEQIEDYVKRRYASKKIEFVHKVDSTIIGGFVLQIGTEQLDASLMKELKEIGVGLGLEENY</sequence>
<protein>
    <recommendedName>
        <fullName evidence="7">ATP synthase subunit delta</fullName>
    </recommendedName>
    <alternativeName>
        <fullName evidence="7">ATP synthase F(1) sector subunit delta</fullName>
    </alternativeName>
    <alternativeName>
        <fullName evidence="7">F-type ATPase subunit delta</fullName>
        <shortName evidence="7">F-ATPase subunit delta</shortName>
    </alternativeName>
</protein>
<dbReference type="PANTHER" id="PTHR11910">
    <property type="entry name" value="ATP SYNTHASE DELTA CHAIN"/>
    <property type="match status" value="1"/>
</dbReference>
<dbReference type="EMBL" id="JACOOH010000003">
    <property type="protein sequence ID" value="MBC5621179.1"/>
    <property type="molecule type" value="Genomic_DNA"/>
</dbReference>
<keyword evidence="7" id="KW-0139">CF(1)</keyword>
<keyword evidence="6 7" id="KW-0066">ATP synthesis</keyword>
<dbReference type="Pfam" id="PF00213">
    <property type="entry name" value="OSCP"/>
    <property type="match status" value="1"/>
</dbReference>
<evidence type="ECO:0000256" key="4">
    <source>
        <dbReference type="ARBA" id="ARBA00023065"/>
    </source>
</evidence>
<keyword evidence="9" id="KW-1185">Reference proteome</keyword>
<dbReference type="Proteomes" id="UP000646484">
    <property type="component" value="Unassembled WGS sequence"/>
</dbReference>
<proteinExistence type="inferred from homology"/>
<comment type="function">
    <text evidence="7">F(1)F(0) ATP synthase produces ATP from ADP in the presence of a proton or sodium gradient. F-type ATPases consist of two structural domains, F(1) containing the extramembraneous catalytic core and F(0) containing the membrane proton channel, linked together by a central stalk and a peripheral stalk. During catalysis, ATP synthesis in the catalytic domain of F(1) is coupled via a rotary mechanism of the central stalk subunits to proton translocation.</text>
</comment>
<dbReference type="PROSITE" id="PS00389">
    <property type="entry name" value="ATPASE_DELTA"/>
    <property type="match status" value="1"/>
</dbReference>
<comment type="function">
    <text evidence="7">This protein is part of the stalk that links CF(0) to CF(1). It either transmits conformational changes from CF(0) to CF(1) or is implicated in proton conduction.</text>
</comment>
<dbReference type="SUPFAM" id="SSF47928">
    <property type="entry name" value="N-terminal domain of the delta subunit of the F1F0-ATP synthase"/>
    <property type="match status" value="1"/>
</dbReference>
<organism evidence="8 9">
    <name type="scientific">Butyricimonas hominis</name>
    <dbReference type="NCBI Taxonomy" id="2763032"/>
    <lineage>
        <taxon>Bacteria</taxon>
        <taxon>Pseudomonadati</taxon>
        <taxon>Bacteroidota</taxon>
        <taxon>Bacteroidia</taxon>
        <taxon>Bacteroidales</taxon>
        <taxon>Odoribacteraceae</taxon>
        <taxon>Butyricimonas</taxon>
    </lineage>
</organism>